<reference evidence="1" key="1">
    <citation type="submission" date="2020-05" db="EMBL/GenBank/DDBJ databases">
        <authorList>
            <person name="Rincon C."/>
            <person name="Sanders R I."/>
            <person name="Robbins C."/>
            <person name="Chaturvedi A."/>
        </authorList>
    </citation>
    <scope>NUCLEOTIDE SEQUENCE</scope>
    <source>
        <strain evidence="1">CHB12</strain>
    </source>
</reference>
<gene>
    <name evidence="1" type="ORF">CHRIB12_LOCUS10123</name>
</gene>
<name>A0A916E9F6_9GLOM</name>
<evidence type="ECO:0000313" key="1">
    <source>
        <dbReference type="EMBL" id="CAB5364739.1"/>
    </source>
</evidence>
<protein>
    <submittedName>
        <fullName evidence="1">Uncharacterized protein</fullName>
    </submittedName>
</protein>
<dbReference type="EMBL" id="CAGKOT010000020">
    <property type="protein sequence ID" value="CAB5364739.1"/>
    <property type="molecule type" value="Genomic_DNA"/>
</dbReference>
<comment type="caution">
    <text evidence="1">The sequence shown here is derived from an EMBL/GenBank/DDBJ whole genome shotgun (WGS) entry which is preliminary data.</text>
</comment>
<dbReference type="Proteomes" id="UP000684084">
    <property type="component" value="Unassembled WGS sequence"/>
</dbReference>
<evidence type="ECO:0000313" key="2">
    <source>
        <dbReference type="Proteomes" id="UP000684084"/>
    </source>
</evidence>
<sequence>MSSVSYSNRQNTCINRDARGVKFSFVIYFGPERRKGTINILFRLYIIKLFLVKFDVNQDRKSRKCYYNC</sequence>
<accession>A0A916E9F6</accession>
<organism evidence="1 2">
    <name type="scientific">Rhizophagus irregularis</name>
    <dbReference type="NCBI Taxonomy" id="588596"/>
    <lineage>
        <taxon>Eukaryota</taxon>
        <taxon>Fungi</taxon>
        <taxon>Fungi incertae sedis</taxon>
        <taxon>Mucoromycota</taxon>
        <taxon>Glomeromycotina</taxon>
        <taxon>Glomeromycetes</taxon>
        <taxon>Glomerales</taxon>
        <taxon>Glomeraceae</taxon>
        <taxon>Rhizophagus</taxon>
    </lineage>
</organism>
<dbReference type="AlphaFoldDB" id="A0A916E9F6"/>
<proteinExistence type="predicted"/>